<dbReference type="STRING" id="1801732.A2814_00355"/>
<evidence type="ECO:0000256" key="1">
    <source>
        <dbReference type="ARBA" id="ARBA00022679"/>
    </source>
</evidence>
<evidence type="ECO:0000313" key="10">
    <source>
        <dbReference type="EMBL" id="OGI59787.1"/>
    </source>
</evidence>
<evidence type="ECO:0000256" key="6">
    <source>
        <dbReference type="ARBA" id="ARBA00047941"/>
    </source>
</evidence>
<evidence type="ECO:0000256" key="5">
    <source>
        <dbReference type="ARBA" id="ARBA00034545"/>
    </source>
</evidence>
<evidence type="ECO:0000256" key="8">
    <source>
        <dbReference type="ARBA" id="ARBA00048428"/>
    </source>
</evidence>
<organism evidence="10 11">
    <name type="scientific">Candidatus Nomurabacteria bacterium RIFCSPHIGHO2_01_FULL_38_19</name>
    <dbReference type="NCBI Taxonomy" id="1801732"/>
    <lineage>
        <taxon>Bacteria</taxon>
        <taxon>Candidatus Nomuraibacteriota</taxon>
    </lineage>
</organism>
<protein>
    <recommendedName>
        <fullName evidence="5">Arsenite methyltransferase</fullName>
        <ecNumber evidence="4">2.1.1.137</ecNumber>
    </recommendedName>
</protein>
<comment type="catalytic activity">
    <reaction evidence="8">
        <text>arsenic triglutathione + 3 [thioredoxin]-dithiol + 3 S-adenosyl-L-methionine = trimethylarsine + 3 [thioredoxin]-disulfide + 3 glutathione + 3 S-adenosyl-L-homocysteine + 3 H(+)</text>
        <dbReference type="Rhea" id="RHEA:69432"/>
        <dbReference type="Rhea" id="RHEA-COMP:10698"/>
        <dbReference type="Rhea" id="RHEA-COMP:10700"/>
        <dbReference type="ChEBI" id="CHEBI:15378"/>
        <dbReference type="ChEBI" id="CHEBI:27130"/>
        <dbReference type="ChEBI" id="CHEBI:29950"/>
        <dbReference type="ChEBI" id="CHEBI:50058"/>
        <dbReference type="ChEBI" id="CHEBI:57856"/>
        <dbReference type="ChEBI" id="CHEBI:57925"/>
        <dbReference type="ChEBI" id="CHEBI:59789"/>
        <dbReference type="ChEBI" id="CHEBI:183640"/>
        <dbReference type="EC" id="2.1.1.137"/>
    </reaction>
</comment>
<dbReference type="PANTHER" id="PTHR43675:SF8">
    <property type="entry name" value="ARSENITE METHYLTRANSFERASE"/>
    <property type="match status" value="1"/>
</dbReference>
<dbReference type="Proteomes" id="UP000177869">
    <property type="component" value="Unassembled WGS sequence"/>
</dbReference>
<sequence>MFTDPVKNLKAFGLRDDSIVADLGAGTGYYTLAAGEAVPRGKVYAVEIVKDFLTTIKNKITEAHLNNIEILWGNVERLGGTSLGDNIVDAVIASNILFQVEDKNKFIEEIKRILKPGGKVLLIDWSVENSPKSDSKSVVVKLKGAISAHRAREIFEQKGFVLERDIDAGAHHYGMILVKTNE</sequence>
<dbReference type="Gene3D" id="3.40.50.150">
    <property type="entry name" value="Vaccinia Virus protein VP39"/>
    <property type="match status" value="1"/>
</dbReference>
<comment type="caution">
    <text evidence="10">The sequence shown here is derived from an EMBL/GenBank/DDBJ whole genome shotgun (WGS) entry which is preliminary data.</text>
</comment>
<evidence type="ECO:0000256" key="2">
    <source>
        <dbReference type="ARBA" id="ARBA00022691"/>
    </source>
</evidence>
<evidence type="ECO:0000259" key="9">
    <source>
        <dbReference type="Pfam" id="PF13847"/>
    </source>
</evidence>
<comment type="catalytic activity">
    <reaction evidence="7">
        <text>arsenic triglutathione + 2 [thioredoxin]-dithiol + 2 S-adenosyl-L-methionine + H2O = dimethylarsinous acid + 2 [thioredoxin]-disulfide + 3 glutathione + 2 S-adenosyl-L-homocysteine + 2 H(+)</text>
        <dbReference type="Rhea" id="RHEA:69464"/>
        <dbReference type="Rhea" id="RHEA-COMP:10698"/>
        <dbReference type="Rhea" id="RHEA-COMP:10700"/>
        <dbReference type="ChEBI" id="CHEBI:15377"/>
        <dbReference type="ChEBI" id="CHEBI:15378"/>
        <dbReference type="ChEBI" id="CHEBI:23808"/>
        <dbReference type="ChEBI" id="CHEBI:29950"/>
        <dbReference type="ChEBI" id="CHEBI:50058"/>
        <dbReference type="ChEBI" id="CHEBI:57856"/>
        <dbReference type="ChEBI" id="CHEBI:57925"/>
        <dbReference type="ChEBI" id="CHEBI:59789"/>
        <dbReference type="ChEBI" id="CHEBI:183640"/>
        <dbReference type="EC" id="2.1.1.137"/>
    </reaction>
</comment>
<dbReference type="Pfam" id="PF13847">
    <property type="entry name" value="Methyltransf_31"/>
    <property type="match status" value="1"/>
</dbReference>
<evidence type="ECO:0000313" key="11">
    <source>
        <dbReference type="Proteomes" id="UP000177869"/>
    </source>
</evidence>
<dbReference type="GO" id="GO:0030791">
    <property type="term" value="F:arsenite methyltransferase activity"/>
    <property type="evidence" value="ECO:0007669"/>
    <property type="project" value="UniProtKB-EC"/>
</dbReference>
<evidence type="ECO:0000256" key="4">
    <source>
        <dbReference type="ARBA" id="ARBA00034521"/>
    </source>
</evidence>
<gene>
    <name evidence="10" type="ORF">A2814_00355</name>
</gene>
<evidence type="ECO:0000256" key="3">
    <source>
        <dbReference type="ARBA" id="ARBA00034487"/>
    </source>
</evidence>
<dbReference type="EMBL" id="MFTI01000025">
    <property type="protein sequence ID" value="OGI59787.1"/>
    <property type="molecule type" value="Genomic_DNA"/>
</dbReference>
<dbReference type="PANTHER" id="PTHR43675">
    <property type="entry name" value="ARSENITE METHYLTRANSFERASE"/>
    <property type="match status" value="1"/>
</dbReference>
<dbReference type="AlphaFoldDB" id="A0A1F6UQZ2"/>
<dbReference type="InterPro" id="IPR025714">
    <property type="entry name" value="Methyltranfer_dom"/>
</dbReference>
<name>A0A1F6UQZ2_9BACT</name>
<comment type="similarity">
    <text evidence="3">Belongs to the methyltransferase superfamily. Arsenite methyltransferase family.</text>
</comment>
<dbReference type="InterPro" id="IPR026669">
    <property type="entry name" value="Arsenite_MeTrfase-like"/>
</dbReference>
<dbReference type="SUPFAM" id="SSF53335">
    <property type="entry name" value="S-adenosyl-L-methionine-dependent methyltransferases"/>
    <property type="match status" value="1"/>
</dbReference>
<dbReference type="InterPro" id="IPR029063">
    <property type="entry name" value="SAM-dependent_MTases_sf"/>
</dbReference>
<comment type="catalytic activity">
    <reaction evidence="6">
        <text>arsenic triglutathione + [thioredoxin]-dithiol + S-adenosyl-L-methionine + 2 H2O = methylarsonous acid + [thioredoxin]-disulfide + 3 glutathione + S-adenosyl-L-homocysteine + H(+)</text>
        <dbReference type="Rhea" id="RHEA:69460"/>
        <dbReference type="Rhea" id="RHEA-COMP:10698"/>
        <dbReference type="Rhea" id="RHEA-COMP:10700"/>
        <dbReference type="ChEBI" id="CHEBI:15377"/>
        <dbReference type="ChEBI" id="CHEBI:15378"/>
        <dbReference type="ChEBI" id="CHEBI:17826"/>
        <dbReference type="ChEBI" id="CHEBI:29950"/>
        <dbReference type="ChEBI" id="CHEBI:50058"/>
        <dbReference type="ChEBI" id="CHEBI:57856"/>
        <dbReference type="ChEBI" id="CHEBI:57925"/>
        <dbReference type="ChEBI" id="CHEBI:59789"/>
        <dbReference type="ChEBI" id="CHEBI:183640"/>
        <dbReference type="EC" id="2.1.1.137"/>
    </reaction>
</comment>
<keyword evidence="1" id="KW-0808">Transferase</keyword>
<keyword evidence="2" id="KW-0949">S-adenosyl-L-methionine</keyword>
<accession>A0A1F6UQZ2</accession>
<dbReference type="EC" id="2.1.1.137" evidence="4"/>
<evidence type="ECO:0000256" key="7">
    <source>
        <dbReference type="ARBA" id="ARBA00047943"/>
    </source>
</evidence>
<feature type="domain" description="Methyltransferase" evidence="9">
    <location>
        <begin position="17"/>
        <end position="159"/>
    </location>
</feature>
<dbReference type="CDD" id="cd02440">
    <property type="entry name" value="AdoMet_MTases"/>
    <property type="match status" value="1"/>
</dbReference>
<proteinExistence type="inferred from homology"/>
<reference evidence="10 11" key="1">
    <citation type="journal article" date="2016" name="Nat. Commun.">
        <title>Thousands of microbial genomes shed light on interconnected biogeochemical processes in an aquifer system.</title>
        <authorList>
            <person name="Anantharaman K."/>
            <person name="Brown C.T."/>
            <person name="Hug L.A."/>
            <person name="Sharon I."/>
            <person name="Castelle C.J."/>
            <person name="Probst A.J."/>
            <person name="Thomas B.C."/>
            <person name="Singh A."/>
            <person name="Wilkins M.J."/>
            <person name="Karaoz U."/>
            <person name="Brodie E.L."/>
            <person name="Williams K.H."/>
            <person name="Hubbard S.S."/>
            <person name="Banfield J.F."/>
        </authorList>
    </citation>
    <scope>NUCLEOTIDE SEQUENCE [LARGE SCALE GENOMIC DNA]</scope>
</reference>